<dbReference type="Proteomes" id="UP001165120">
    <property type="component" value="Unassembled WGS sequence"/>
</dbReference>
<evidence type="ECO:0000256" key="3">
    <source>
        <dbReference type="ARBA" id="ARBA00009123"/>
    </source>
</evidence>
<dbReference type="PANTHER" id="PTHR10701">
    <property type="entry name" value="SMALL NUCLEAR RIBONUCLEOPROTEIN-ASSOCIATED PROTEIN B AND N"/>
    <property type="match status" value="1"/>
</dbReference>
<evidence type="ECO:0000256" key="11">
    <source>
        <dbReference type="SAM" id="MobiDB-lite"/>
    </source>
</evidence>
<evidence type="ECO:0000256" key="7">
    <source>
        <dbReference type="ARBA" id="ARBA00023187"/>
    </source>
</evidence>
<keyword evidence="9" id="KW-0687">Ribonucleoprotein</keyword>
<feature type="compositionally biased region" description="Low complexity" evidence="11">
    <location>
        <begin position="86"/>
        <end position="105"/>
    </location>
</feature>
<accession>A0A9W6SUT0</accession>
<dbReference type="GO" id="GO:0003723">
    <property type="term" value="F:RNA binding"/>
    <property type="evidence" value="ECO:0007669"/>
    <property type="project" value="UniProtKB-KW"/>
</dbReference>
<evidence type="ECO:0000313" key="14">
    <source>
        <dbReference type="Proteomes" id="UP001165120"/>
    </source>
</evidence>
<proteinExistence type="inferred from homology"/>
<organism evidence="13 14">
    <name type="scientific">Candida boidinii</name>
    <name type="common">Yeast</name>
    <dbReference type="NCBI Taxonomy" id="5477"/>
    <lineage>
        <taxon>Eukaryota</taxon>
        <taxon>Fungi</taxon>
        <taxon>Dikarya</taxon>
        <taxon>Ascomycota</taxon>
        <taxon>Saccharomycotina</taxon>
        <taxon>Pichiomycetes</taxon>
        <taxon>Pichiales</taxon>
        <taxon>Pichiaceae</taxon>
        <taxon>Ogataea</taxon>
        <taxon>Ogataea/Candida clade</taxon>
    </lineage>
</organism>
<evidence type="ECO:0000256" key="5">
    <source>
        <dbReference type="ARBA" id="ARBA00022664"/>
    </source>
</evidence>
<evidence type="ECO:0000313" key="13">
    <source>
        <dbReference type="EMBL" id="GME67416.1"/>
    </source>
</evidence>
<keyword evidence="7" id="KW-0508">mRNA splicing</keyword>
<evidence type="ECO:0000256" key="8">
    <source>
        <dbReference type="ARBA" id="ARBA00023242"/>
    </source>
</evidence>
<dbReference type="GO" id="GO:0071013">
    <property type="term" value="C:catalytic step 2 spliceosome"/>
    <property type="evidence" value="ECO:0007669"/>
    <property type="project" value="TreeGrafter"/>
</dbReference>
<dbReference type="EMBL" id="BSXN01000169">
    <property type="protein sequence ID" value="GME67416.1"/>
    <property type="molecule type" value="Genomic_DNA"/>
</dbReference>
<dbReference type="SUPFAM" id="SSF50182">
    <property type="entry name" value="Sm-like ribonucleoproteins"/>
    <property type="match status" value="1"/>
</dbReference>
<dbReference type="OrthoDB" id="2020720at2759"/>
<sequence>MNLVLADCEEFRITKKTLMNFKKQSKHSKIIDESNIQEQKRLLGLVILRGEQIISVVVESGPNKSDLKPEERIKKGKGIAKPLKLSNSTTVTTASTSSNSRNVNTPIRTSGGGITKPSSRAPPPGFGGGFRRS</sequence>
<comment type="similarity">
    <text evidence="3">Belongs to the snRNP SmB/SmN family.</text>
</comment>
<dbReference type="GO" id="GO:0070990">
    <property type="term" value="F:snRNP binding"/>
    <property type="evidence" value="ECO:0007669"/>
    <property type="project" value="TreeGrafter"/>
</dbReference>
<keyword evidence="6" id="KW-0694">RNA-binding</keyword>
<dbReference type="GO" id="GO:0005686">
    <property type="term" value="C:U2 snRNP"/>
    <property type="evidence" value="ECO:0007669"/>
    <property type="project" value="TreeGrafter"/>
</dbReference>
<dbReference type="InterPro" id="IPR001163">
    <property type="entry name" value="Sm_dom_euk/arc"/>
</dbReference>
<gene>
    <name evidence="13" type="ORF">Cboi02_000084000</name>
</gene>
<evidence type="ECO:0000256" key="1">
    <source>
        <dbReference type="ARBA" id="ARBA00004123"/>
    </source>
</evidence>
<evidence type="ECO:0000256" key="9">
    <source>
        <dbReference type="ARBA" id="ARBA00023274"/>
    </source>
</evidence>
<dbReference type="Pfam" id="PF01423">
    <property type="entry name" value="LSM"/>
    <property type="match status" value="1"/>
</dbReference>
<name>A0A9W6SUT0_CANBO</name>
<evidence type="ECO:0000259" key="12">
    <source>
        <dbReference type="Pfam" id="PF01423"/>
    </source>
</evidence>
<dbReference type="AlphaFoldDB" id="A0A9W6SUT0"/>
<evidence type="ECO:0000256" key="6">
    <source>
        <dbReference type="ARBA" id="ARBA00022884"/>
    </source>
</evidence>
<comment type="subcellular location">
    <subcellularLocation>
        <location evidence="2">Cytoplasm</location>
    </subcellularLocation>
    <subcellularLocation>
        <location evidence="1">Nucleus</location>
    </subcellularLocation>
</comment>
<dbReference type="GO" id="GO:0005685">
    <property type="term" value="C:U1 snRNP"/>
    <property type="evidence" value="ECO:0007669"/>
    <property type="project" value="TreeGrafter"/>
</dbReference>
<evidence type="ECO:0000256" key="4">
    <source>
        <dbReference type="ARBA" id="ARBA00022490"/>
    </source>
</evidence>
<dbReference type="Gene3D" id="2.30.30.100">
    <property type="match status" value="1"/>
</dbReference>
<dbReference type="GO" id="GO:0005737">
    <property type="term" value="C:cytoplasm"/>
    <property type="evidence" value="ECO:0007669"/>
    <property type="project" value="UniProtKB-SubCell"/>
</dbReference>
<evidence type="ECO:0000256" key="2">
    <source>
        <dbReference type="ARBA" id="ARBA00004496"/>
    </source>
</evidence>
<evidence type="ECO:0000256" key="10">
    <source>
        <dbReference type="ARBA" id="ARBA00041355"/>
    </source>
</evidence>
<dbReference type="InterPro" id="IPR010920">
    <property type="entry name" value="LSM_dom_sf"/>
</dbReference>
<keyword evidence="8" id="KW-0539">Nucleus</keyword>
<comment type="caution">
    <text evidence="13">The sequence shown here is derived from an EMBL/GenBank/DDBJ whole genome shotgun (WGS) entry which is preliminary data.</text>
</comment>
<dbReference type="GO" id="GO:0005687">
    <property type="term" value="C:U4 snRNP"/>
    <property type="evidence" value="ECO:0007669"/>
    <property type="project" value="TreeGrafter"/>
</dbReference>
<dbReference type="InterPro" id="IPR050914">
    <property type="entry name" value="snRNP_SmB/NAA38-like"/>
</dbReference>
<dbReference type="GO" id="GO:0000398">
    <property type="term" value="P:mRNA splicing, via spliceosome"/>
    <property type="evidence" value="ECO:0007669"/>
    <property type="project" value="TreeGrafter"/>
</dbReference>
<dbReference type="PANTHER" id="PTHR10701:SF0">
    <property type="entry name" value="SMALL NUCLEAR RIBONUCLEOPROTEIN-ASSOCIATED PROTEIN B"/>
    <property type="match status" value="1"/>
</dbReference>
<feature type="domain" description="Sm" evidence="12">
    <location>
        <begin position="1"/>
        <end position="57"/>
    </location>
</feature>
<keyword evidence="5" id="KW-0507">mRNA processing</keyword>
<protein>
    <recommendedName>
        <fullName evidence="10">Sm protein B</fullName>
    </recommendedName>
</protein>
<keyword evidence="4" id="KW-0963">Cytoplasm</keyword>
<dbReference type="GO" id="GO:0071004">
    <property type="term" value="C:U2-type prespliceosome"/>
    <property type="evidence" value="ECO:0007669"/>
    <property type="project" value="TreeGrafter"/>
</dbReference>
<keyword evidence="14" id="KW-1185">Reference proteome</keyword>
<reference evidence="13" key="1">
    <citation type="submission" date="2023-04" db="EMBL/GenBank/DDBJ databases">
        <title>Candida boidinii NBRC 10035.</title>
        <authorList>
            <person name="Ichikawa N."/>
            <person name="Sato H."/>
            <person name="Tonouchi N."/>
        </authorList>
    </citation>
    <scope>NUCLEOTIDE SEQUENCE</scope>
    <source>
        <strain evidence="13">NBRC 10035</strain>
    </source>
</reference>
<dbReference type="GO" id="GO:0046540">
    <property type="term" value="C:U4/U6 x U5 tri-snRNP complex"/>
    <property type="evidence" value="ECO:0007669"/>
    <property type="project" value="TreeGrafter"/>
</dbReference>
<dbReference type="GO" id="GO:0005682">
    <property type="term" value="C:U5 snRNP"/>
    <property type="evidence" value="ECO:0007669"/>
    <property type="project" value="TreeGrafter"/>
</dbReference>
<feature type="region of interest" description="Disordered" evidence="11">
    <location>
        <begin position="62"/>
        <end position="133"/>
    </location>
</feature>